<dbReference type="InterPro" id="IPR001878">
    <property type="entry name" value="Znf_CCHC"/>
</dbReference>
<dbReference type="SUPFAM" id="SSF57756">
    <property type="entry name" value="Retrovirus zinc finger-like domains"/>
    <property type="match status" value="1"/>
</dbReference>
<gene>
    <name evidence="4" type="ORF">Hamer_G026858</name>
</gene>
<accession>A0A8J5K5S9</accession>
<keyword evidence="5" id="KW-1185">Reference proteome</keyword>
<evidence type="ECO:0000256" key="1">
    <source>
        <dbReference type="PROSITE-ProRule" id="PRU00047"/>
    </source>
</evidence>
<keyword evidence="1" id="KW-0479">Metal-binding</keyword>
<evidence type="ECO:0000256" key="2">
    <source>
        <dbReference type="SAM" id="MobiDB-lite"/>
    </source>
</evidence>
<feature type="region of interest" description="Disordered" evidence="2">
    <location>
        <begin position="118"/>
        <end position="139"/>
    </location>
</feature>
<feature type="non-terminal residue" evidence="4">
    <location>
        <position position="923"/>
    </location>
</feature>
<keyword evidence="1" id="KW-0863">Zinc-finger</keyword>
<keyword evidence="1" id="KW-0862">Zinc</keyword>
<protein>
    <recommendedName>
        <fullName evidence="3">CCHC-type domain-containing protein</fullName>
    </recommendedName>
</protein>
<dbReference type="InterPro" id="IPR036056">
    <property type="entry name" value="Fibrinogen-like_C"/>
</dbReference>
<dbReference type="SUPFAM" id="SSF56496">
    <property type="entry name" value="Fibrinogen C-terminal domain-like"/>
    <property type="match status" value="1"/>
</dbReference>
<dbReference type="EMBL" id="JAHLQT010024230">
    <property type="protein sequence ID" value="KAG7165504.1"/>
    <property type="molecule type" value="Genomic_DNA"/>
</dbReference>
<evidence type="ECO:0000259" key="3">
    <source>
        <dbReference type="PROSITE" id="PS50158"/>
    </source>
</evidence>
<dbReference type="InterPro" id="IPR036875">
    <property type="entry name" value="Znf_CCHC_sf"/>
</dbReference>
<dbReference type="GO" id="GO:0003676">
    <property type="term" value="F:nucleic acid binding"/>
    <property type="evidence" value="ECO:0007669"/>
    <property type="project" value="InterPro"/>
</dbReference>
<dbReference type="PANTHER" id="PTHR46888">
    <property type="entry name" value="ZINC KNUCKLE DOMAINCONTAINING PROTEIN-RELATED"/>
    <property type="match status" value="1"/>
</dbReference>
<evidence type="ECO:0000313" key="4">
    <source>
        <dbReference type="EMBL" id="KAG7165504.1"/>
    </source>
</evidence>
<reference evidence="4" key="1">
    <citation type="journal article" date="2021" name="Sci. Adv.">
        <title>The American lobster genome reveals insights on longevity, neural, and immune adaptations.</title>
        <authorList>
            <person name="Polinski J.M."/>
            <person name="Zimin A.V."/>
            <person name="Clark K.F."/>
            <person name="Kohn A.B."/>
            <person name="Sadowski N."/>
            <person name="Timp W."/>
            <person name="Ptitsyn A."/>
            <person name="Khanna P."/>
            <person name="Romanova D.Y."/>
            <person name="Williams P."/>
            <person name="Greenwood S.J."/>
            <person name="Moroz L.L."/>
            <person name="Walt D.R."/>
            <person name="Bodnar A.G."/>
        </authorList>
    </citation>
    <scope>NUCLEOTIDE SEQUENCE</scope>
    <source>
        <strain evidence="4">GMGI-L3</strain>
    </source>
</reference>
<dbReference type="AlphaFoldDB" id="A0A8J5K5S9"/>
<evidence type="ECO:0000313" key="5">
    <source>
        <dbReference type="Proteomes" id="UP000747542"/>
    </source>
</evidence>
<proteinExistence type="predicted"/>
<dbReference type="PANTHER" id="PTHR46888:SF13">
    <property type="entry name" value="RIBONUCLEASE H"/>
    <property type="match status" value="1"/>
</dbReference>
<organism evidence="4 5">
    <name type="scientific">Homarus americanus</name>
    <name type="common">American lobster</name>
    <dbReference type="NCBI Taxonomy" id="6706"/>
    <lineage>
        <taxon>Eukaryota</taxon>
        <taxon>Metazoa</taxon>
        <taxon>Ecdysozoa</taxon>
        <taxon>Arthropoda</taxon>
        <taxon>Crustacea</taxon>
        <taxon>Multicrustacea</taxon>
        <taxon>Malacostraca</taxon>
        <taxon>Eumalacostraca</taxon>
        <taxon>Eucarida</taxon>
        <taxon>Decapoda</taxon>
        <taxon>Pleocyemata</taxon>
        <taxon>Astacidea</taxon>
        <taxon>Nephropoidea</taxon>
        <taxon>Nephropidae</taxon>
        <taxon>Homarus</taxon>
    </lineage>
</organism>
<name>A0A8J5K5S9_HOMAM</name>
<sequence>YRLTVEQYNSSSTLGDGLNYHNGESFTTVDRDHDTNPSIIKVVVPLETGVLHTPTGVLHTPTGVLHTPTDVLHTPTDVLHTPTDVLHTPTESLKIVTGVSTPSTSTVPCDKKVPTPGSFPKLSWKRSKSREARTETATSRASPYLAAALSNKNTPYDPAFHRNYKRSWTRSPPNGASKYSTYPCSYCGKPGHKAEDCWTRLQLNTGKPAMIVTEETNTSPVEVMADLSKADSMPIGLVFTKGVVRESAVSVLASRDFDLFQESFAKDPDVGTFSPFLSQGTVEVDGVETPVTILRDSGCLQTLIKESVVAARKTDKYVVLGSLWGQGVAPLVLVRVKSSCFSGIANVAFVHELPVAGVDLLLGNDLAGGQMGNESFGKDPDVGTFRPFLSQGSVEVDGVETPVTILRDSGCHQTFIKEGVVAVRKTDKTSFWAPFGVKVQLLWFFRYARCFPLCAVTRFLLMTNDHNVTPDVDNSLSLEGRFANPIASQDISSAVNAVTGRVALIAAQEQKVSLRLLFDLVSDPANDSGPTTRYLSQDCLNTGKPAMIVTEETNTSPVEVMADLSKADSMPIGLVFTKGVVRESAVSVLASRDFDLFQESFAKDPDVGTFSPFLSQGTVEVDGVETPVTILRDSGCLQTLIKESVVAARKTDKYVVLGSLWGQGVAPLVLVRVKSSCFSGIANVAFVHELPVAGVDLILGNDLAGGQMGNVTPPPVLREKPESTAELQQLEDDMPGVSPLCAVTRSMSMTKDHNATPVVDDSLSLEGLFANPIASQDISSAVNAVTGRVALIAAQEQDDSLRLLFDSGPTTRYFNGLVRHLMGRPNLIVVSVESRVIRRIFVGQGRSQISFAKDPDVGTFRPFLSQGTVEVDGVETPVTILRDSGCHQTFIKEGVVAARKTDKTSFWAPFGVKVQLLWFFRDS</sequence>
<feature type="domain" description="CCHC-type" evidence="3">
    <location>
        <begin position="184"/>
        <end position="197"/>
    </location>
</feature>
<dbReference type="PROSITE" id="PS50158">
    <property type="entry name" value="ZF_CCHC"/>
    <property type="match status" value="1"/>
</dbReference>
<dbReference type="GO" id="GO:0008270">
    <property type="term" value="F:zinc ion binding"/>
    <property type="evidence" value="ECO:0007669"/>
    <property type="project" value="UniProtKB-KW"/>
</dbReference>
<comment type="caution">
    <text evidence="4">The sequence shown here is derived from an EMBL/GenBank/DDBJ whole genome shotgun (WGS) entry which is preliminary data.</text>
</comment>
<dbReference type="Proteomes" id="UP000747542">
    <property type="component" value="Unassembled WGS sequence"/>
</dbReference>
<feature type="non-terminal residue" evidence="4">
    <location>
        <position position="1"/>
    </location>
</feature>
<dbReference type="SMART" id="SM00343">
    <property type="entry name" value="ZnF_C2HC"/>
    <property type="match status" value="1"/>
</dbReference>